<proteinExistence type="predicted"/>
<dbReference type="PANTHER" id="PTHR31694:SF26">
    <property type="entry name" value="OS05G0151100 PROTEIN"/>
    <property type="match status" value="1"/>
</dbReference>
<sequence>MARRTTAFFTALIFLVSVLKPSLVVKAITAKNPDCEPIVASDTDRIQFALNLEFLEAEFFLRGAIGIGLDGIAPSLANGGPPPIGARKANLDPLVARIIEEFGYQEVGHLRAIITRIGGIPRPQLDLGVQNFAKVFDDAVGFKLIPAFDPYADTNRYLLASYVIPYVGLVGYVGTIPNLNRGTSRSLVASLLGVEAGQDAVIRTLLYERANQTVRPYNLTVAEFTNRISELRNKLAACGIKDEGILVPLSLGAENRTNSNILSADPNSLSYARTPPEILRIVYGSGSEYKPGGFFPNGGGGDIAKRLVAIPICNFETVPQMSKAHEL</sequence>
<dbReference type="AlphaFoldDB" id="A0A922JDR4"/>
<dbReference type="EMBL" id="CM031831">
    <property type="protein sequence ID" value="KAG6703895.1"/>
    <property type="molecule type" value="Genomic_DNA"/>
</dbReference>
<dbReference type="InterPro" id="IPR052965">
    <property type="entry name" value="Pigment-catalase-like"/>
</dbReference>
<evidence type="ECO:0008006" key="4">
    <source>
        <dbReference type="Google" id="ProtNLM"/>
    </source>
</evidence>
<evidence type="ECO:0000256" key="1">
    <source>
        <dbReference type="SAM" id="SignalP"/>
    </source>
</evidence>
<keyword evidence="1" id="KW-0732">Signal</keyword>
<reference evidence="2" key="1">
    <citation type="submission" date="2021-01" db="EMBL/GenBank/DDBJ databases">
        <authorList>
            <person name="Lovell J.T."/>
            <person name="Bentley N."/>
            <person name="Bhattarai G."/>
            <person name="Jenkins J.W."/>
            <person name="Sreedasyam A."/>
            <person name="Alarcon Y."/>
            <person name="Bock C."/>
            <person name="Boston L."/>
            <person name="Carlson J."/>
            <person name="Cervantes K."/>
            <person name="Clermont K."/>
            <person name="Krom N."/>
            <person name="Kubenka K."/>
            <person name="Mamidi S."/>
            <person name="Mattison C."/>
            <person name="Monteros M."/>
            <person name="Pisani C."/>
            <person name="Plott C."/>
            <person name="Rajasekar S."/>
            <person name="Rhein H.S."/>
            <person name="Rohla C."/>
            <person name="Song M."/>
            <person name="Hilaire R.S."/>
            <person name="Shu S."/>
            <person name="Wells L."/>
            <person name="Wang X."/>
            <person name="Webber J."/>
            <person name="Heerema R.J."/>
            <person name="Klein P."/>
            <person name="Conner P."/>
            <person name="Grauke L."/>
            <person name="Grimwood J."/>
            <person name="Schmutz J."/>
            <person name="Randall J.J."/>
        </authorList>
    </citation>
    <scope>NUCLEOTIDE SEQUENCE</scope>
    <source>
        <tissue evidence="2">Leaf</tissue>
    </source>
</reference>
<dbReference type="Proteomes" id="UP000811246">
    <property type="component" value="Chromosome 7"/>
</dbReference>
<dbReference type="PANTHER" id="PTHR31694">
    <property type="entry name" value="DESICCATION-LIKE PROTEIN"/>
    <property type="match status" value="1"/>
</dbReference>
<evidence type="ECO:0000313" key="2">
    <source>
        <dbReference type="EMBL" id="KAG6703895.1"/>
    </source>
</evidence>
<dbReference type="Pfam" id="PF13668">
    <property type="entry name" value="Ferritin_2"/>
    <property type="match status" value="1"/>
</dbReference>
<feature type="chain" id="PRO_5037456985" description="Desiccation-related protein PCC13-62" evidence="1">
    <location>
        <begin position="22"/>
        <end position="327"/>
    </location>
</feature>
<gene>
    <name evidence="2" type="ORF">I3842_07G108300</name>
</gene>
<comment type="caution">
    <text evidence="2">The sequence shown here is derived from an EMBL/GenBank/DDBJ whole genome shotgun (WGS) entry which is preliminary data.</text>
</comment>
<organism evidence="2 3">
    <name type="scientific">Carya illinoinensis</name>
    <name type="common">Pecan</name>
    <dbReference type="NCBI Taxonomy" id="32201"/>
    <lineage>
        <taxon>Eukaryota</taxon>
        <taxon>Viridiplantae</taxon>
        <taxon>Streptophyta</taxon>
        <taxon>Embryophyta</taxon>
        <taxon>Tracheophyta</taxon>
        <taxon>Spermatophyta</taxon>
        <taxon>Magnoliopsida</taxon>
        <taxon>eudicotyledons</taxon>
        <taxon>Gunneridae</taxon>
        <taxon>Pentapetalae</taxon>
        <taxon>rosids</taxon>
        <taxon>fabids</taxon>
        <taxon>Fagales</taxon>
        <taxon>Juglandaceae</taxon>
        <taxon>Carya</taxon>
    </lineage>
</organism>
<accession>A0A922JDR4</accession>
<name>A0A922JDR4_CARIL</name>
<evidence type="ECO:0000313" key="3">
    <source>
        <dbReference type="Proteomes" id="UP000811246"/>
    </source>
</evidence>
<protein>
    <recommendedName>
        <fullName evidence="4">Desiccation-related protein PCC13-62</fullName>
    </recommendedName>
</protein>
<feature type="signal peptide" evidence="1">
    <location>
        <begin position="1"/>
        <end position="21"/>
    </location>
</feature>